<dbReference type="Proteomes" id="UP000613193">
    <property type="component" value="Unassembled WGS sequence"/>
</dbReference>
<dbReference type="InterPro" id="IPR023828">
    <property type="entry name" value="Peptidase_S8_Ser-AS"/>
</dbReference>
<sequence>MKKFYAAFFFKLFFLCCVTTAFGQVPLVNSRQTENLDQISLNSQRIFLINKQKAFSLAPTYGWDTLRVTPNGNIIVLQGVNALGFPVYITTHNNTIAAATTGTNTVQPGGALGLNLSGSSSFLANKLAIWDGGQVYQQHVEFAGKTITAKDNASILDHSTHVAGTMIAKGVYDPAKGMAFNASTLLAWDFNNDVSEMSGAAAGLLISNHSYGDVAGWEYNPDQTRWEWYGLPGDSVDYNFGFYDSRVQSWDKIAYNAPYYLIVESAGNSRASNGPAVGQTYYGYSSRNNATIINKGARPATISDNSGYDIISTTGNAKNILTVGSVGPLPNGPVNRQDVAISYFSSWGPTDDGRIKPDIVGDGENVLSTGVNSPTSYLRLSGTSMSSPNVAGSLYLLQEYYAQKNNGTFMRAATLKGLACHTAFDAGNVGPDYIYGWGLLNMRAAAQAITDNKDKSLISENVLQQGEVKTFKVTASGNGPLSVSISWTDPEGTPTTEGVINSRVPKLVNDLDIRVSDSTITYTPWVLNPDNPSAPATTGDNIRDNIEQVYIANAIPGKTYTITISHKGTLKSGSQPYSIIATGIGGAAYCASAPTSTADSKITNFTMANVNNTPAAGCAGYSDFTSLTLQLEQAKTYPFSIAFGTCGANFNKAAKIFIDWNADGVFNNNELVATSGVINGNGTFTGNITVPLTVTPGNFGLLRVVLTETTDTASITACGSYAKGETEDYRVQFLKPLADAGVTEIVNTETGPLCAVATAPVVRLKNFGSAPISNIPVTVTVTSANNTVVTFNEVYKASIDPLDEVDFTFTEKFNTVAGASYSITAQTHLSGDPISINDQTSAVISISSPPQISDLSAYYCTNTQLYQLTGAGDGQLFWYKNLADALPFTYGSPALVPDAPVNNTYYAGLNDFSGNVGPVNKNVFSTGGYNQFTPSVIVTTKVPVVIETARLYIGNPGKITFTVTADNGEVVSSVTLNVAATRSNPQAGALVDDPADQGEVYNLNLLLPAAGKYTITPTYENATIYRNNGGVSGYPFNIGNIFSIASNNAISGTNTSDTTYYKNFYYYFYDMHIKSAGCPSAARQPVQLSTPVITQNGEILNSSFAANNQWLLDGVVIPGATGQSYTPLQSGNYIVQVVLNGGCVATSDSYSYALIAKNPDQSTDIGLTIFPVPANDKINVVFVAKDAGLLKLSLVNTAGTVLYQQSQAISAGNFSTVLNVTNQLPGTYLLKVNLGQKVYAKKIIIVK</sequence>
<feature type="active site" description="Charge relay system" evidence="5">
    <location>
        <position position="384"/>
    </location>
</feature>
<name>A0A934PTE9_9SPHI</name>
<dbReference type="Pfam" id="PF20009">
    <property type="entry name" value="GEVED"/>
    <property type="match status" value="1"/>
</dbReference>
<evidence type="ECO:0000259" key="7">
    <source>
        <dbReference type="Pfam" id="PF00082"/>
    </source>
</evidence>
<evidence type="ECO:0000313" key="10">
    <source>
        <dbReference type="EMBL" id="MBK0380493.1"/>
    </source>
</evidence>
<dbReference type="Pfam" id="PF00082">
    <property type="entry name" value="Peptidase_S8"/>
    <property type="match status" value="1"/>
</dbReference>
<dbReference type="GO" id="GO:0006508">
    <property type="term" value="P:proteolysis"/>
    <property type="evidence" value="ECO:0007669"/>
    <property type="project" value="UniProtKB-KW"/>
</dbReference>
<evidence type="ECO:0000256" key="3">
    <source>
        <dbReference type="ARBA" id="ARBA00022801"/>
    </source>
</evidence>
<evidence type="ECO:0000256" key="6">
    <source>
        <dbReference type="SAM" id="SignalP"/>
    </source>
</evidence>
<dbReference type="InterPro" id="IPR036852">
    <property type="entry name" value="Peptidase_S8/S53_dom_sf"/>
</dbReference>
<dbReference type="InterPro" id="IPR008979">
    <property type="entry name" value="Galactose-bd-like_sf"/>
</dbReference>
<dbReference type="AlphaFoldDB" id="A0A934PTE9"/>
<feature type="chain" id="PRO_5038057136" evidence="6">
    <location>
        <begin position="24"/>
        <end position="1247"/>
    </location>
</feature>
<evidence type="ECO:0000259" key="9">
    <source>
        <dbReference type="Pfam" id="PF20009"/>
    </source>
</evidence>
<keyword evidence="4 5" id="KW-0720">Serine protease</keyword>
<evidence type="ECO:0000256" key="4">
    <source>
        <dbReference type="ARBA" id="ARBA00022825"/>
    </source>
</evidence>
<dbReference type="PANTHER" id="PTHR43806:SF11">
    <property type="entry name" value="CEREVISIN-RELATED"/>
    <property type="match status" value="1"/>
</dbReference>
<dbReference type="PROSITE" id="PS00138">
    <property type="entry name" value="SUBTILASE_SER"/>
    <property type="match status" value="1"/>
</dbReference>
<feature type="active site" description="Charge relay system" evidence="5">
    <location>
        <position position="131"/>
    </location>
</feature>
<dbReference type="SUPFAM" id="SSF49785">
    <property type="entry name" value="Galactose-binding domain-like"/>
    <property type="match status" value="1"/>
</dbReference>
<keyword evidence="11" id="KW-1185">Reference proteome</keyword>
<evidence type="ECO:0000313" key="11">
    <source>
        <dbReference type="Proteomes" id="UP000613193"/>
    </source>
</evidence>
<keyword evidence="3 5" id="KW-0378">Hydrolase</keyword>
<comment type="caution">
    <text evidence="10">The sequence shown here is derived from an EMBL/GenBank/DDBJ whole genome shotgun (WGS) entry which is preliminary data.</text>
</comment>
<dbReference type="EMBL" id="JAEHFW010000003">
    <property type="protein sequence ID" value="MBK0380493.1"/>
    <property type="molecule type" value="Genomic_DNA"/>
</dbReference>
<evidence type="ECO:0000256" key="1">
    <source>
        <dbReference type="ARBA" id="ARBA00011073"/>
    </source>
</evidence>
<dbReference type="InterPro" id="IPR050131">
    <property type="entry name" value="Peptidase_S8_subtilisin-like"/>
</dbReference>
<feature type="active site" description="Charge relay system" evidence="5">
    <location>
        <position position="158"/>
    </location>
</feature>
<feature type="domain" description="Peptidase S8/S53" evidence="7">
    <location>
        <begin position="135"/>
        <end position="438"/>
    </location>
</feature>
<evidence type="ECO:0000259" key="8">
    <source>
        <dbReference type="Pfam" id="PF18962"/>
    </source>
</evidence>
<dbReference type="InterPro" id="IPR000209">
    <property type="entry name" value="Peptidase_S8/S53_dom"/>
</dbReference>
<feature type="domain" description="Secretion system C-terminal sorting" evidence="8">
    <location>
        <begin position="1169"/>
        <end position="1245"/>
    </location>
</feature>
<feature type="signal peptide" evidence="6">
    <location>
        <begin position="1"/>
        <end position="23"/>
    </location>
</feature>
<dbReference type="GO" id="GO:0004252">
    <property type="term" value="F:serine-type endopeptidase activity"/>
    <property type="evidence" value="ECO:0007669"/>
    <property type="project" value="UniProtKB-UniRule"/>
</dbReference>
<dbReference type="Pfam" id="PF18962">
    <property type="entry name" value="Por_Secre_tail"/>
    <property type="match status" value="1"/>
</dbReference>
<keyword evidence="2 5" id="KW-0645">Protease</keyword>
<feature type="domain" description="GEVED" evidence="9">
    <location>
        <begin position="655"/>
        <end position="732"/>
    </location>
</feature>
<dbReference type="PROSITE" id="PS51892">
    <property type="entry name" value="SUBTILASE"/>
    <property type="match status" value="1"/>
</dbReference>
<dbReference type="Gene3D" id="2.60.120.380">
    <property type="match status" value="1"/>
</dbReference>
<gene>
    <name evidence="10" type="ORF">I5M19_14305</name>
</gene>
<protein>
    <submittedName>
        <fullName evidence="10">S8 family peptidase</fullName>
    </submittedName>
</protein>
<organism evidence="10 11">
    <name type="scientific">Mucilaginibacter segetis</name>
    <dbReference type="NCBI Taxonomy" id="2793071"/>
    <lineage>
        <taxon>Bacteria</taxon>
        <taxon>Pseudomonadati</taxon>
        <taxon>Bacteroidota</taxon>
        <taxon>Sphingobacteriia</taxon>
        <taxon>Sphingobacteriales</taxon>
        <taxon>Sphingobacteriaceae</taxon>
        <taxon>Mucilaginibacter</taxon>
    </lineage>
</organism>
<dbReference type="SUPFAM" id="SSF52743">
    <property type="entry name" value="Subtilisin-like"/>
    <property type="match status" value="1"/>
</dbReference>
<dbReference type="Gene3D" id="3.40.50.200">
    <property type="entry name" value="Peptidase S8/S53 domain"/>
    <property type="match status" value="1"/>
</dbReference>
<dbReference type="InterPro" id="IPR026444">
    <property type="entry name" value="Secre_tail"/>
</dbReference>
<dbReference type="NCBIfam" id="TIGR04183">
    <property type="entry name" value="Por_Secre_tail"/>
    <property type="match status" value="1"/>
</dbReference>
<evidence type="ECO:0000256" key="2">
    <source>
        <dbReference type="ARBA" id="ARBA00022670"/>
    </source>
</evidence>
<reference evidence="10" key="1">
    <citation type="submission" date="2020-12" db="EMBL/GenBank/DDBJ databases">
        <title>Bacterial novel species Mucilaginibacter sp. SD-g isolated from soil.</title>
        <authorList>
            <person name="Jung H.-Y."/>
        </authorList>
    </citation>
    <scope>NUCLEOTIDE SEQUENCE</scope>
    <source>
        <strain evidence="10">SD-g</strain>
    </source>
</reference>
<dbReference type="RefSeq" id="WP_200067042.1">
    <property type="nucleotide sequence ID" value="NZ_JAEHFW010000003.1"/>
</dbReference>
<accession>A0A934PTE9</accession>
<evidence type="ECO:0000256" key="5">
    <source>
        <dbReference type="PROSITE-ProRule" id="PRU01240"/>
    </source>
</evidence>
<proteinExistence type="inferred from homology"/>
<keyword evidence="6" id="KW-0732">Signal</keyword>
<comment type="similarity">
    <text evidence="1 5">Belongs to the peptidase S8 family.</text>
</comment>
<dbReference type="InterPro" id="IPR045474">
    <property type="entry name" value="GEVED"/>
</dbReference>
<dbReference type="PANTHER" id="PTHR43806">
    <property type="entry name" value="PEPTIDASE S8"/>
    <property type="match status" value="1"/>
</dbReference>